<protein>
    <submittedName>
        <fullName evidence="1">Uncharacterized protein</fullName>
    </submittedName>
</protein>
<organism evidence="1 2">
    <name type="scientific">Aspergillus carbonarius (strain ITEM 5010)</name>
    <dbReference type="NCBI Taxonomy" id="602072"/>
    <lineage>
        <taxon>Eukaryota</taxon>
        <taxon>Fungi</taxon>
        <taxon>Dikarya</taxon>
        <taxon>Ascomycota</taxon>
        <taxon>Pezizomycotina</taxon>
        <taxon>Eurotiomycetes</taxon>
        <taxon>Eurotiomycetidae</taxon>
        <taxon>Eurotiales</taxon>
        <taxon>Aspergillaceae</taxon>
        <taxon>Aspergillus</taxon>
        <taxon>Aspergillus subgen. Circumdati</taxon>
    </lineage>
</organism>
<sequence length="56" mass="6263">MQMAWHGLKAGHVAGGSCVLLNETKYRSPDEDTFIPLRSSYVELTVPSRYYCLPSS</sequence>
<reference evidence="2" key="1">
    <citation type="journal article" date="2017" name="Genome Biol.">
        <title>Comparative genomics reveals high biological diversity and specific adaptations in the industrially and medically important fungal genus Aspergillus.</title>
        <authorList>
            <person name="de Vries R.P."/>
            <person name="Riley R."/>
            <person name="Wiebenga A."/>
            <person name="Aguilar-Osorio G."/>
            <person name="Amillis S."/>
            <person name="Uchima C.A."/>
            <person name="Anderluh G."/>
            <person name="Asadollahi M."/>
            <person name="Askin M."/>
            <person name="Barry K."/>
            <person name="Battaglia E."/>
            <person name="Bayram O."/>
            <person name="Benocci T."/>
            <person name="Braus-Stromeyer S.A."/>
            <person name="Caldana C."/>
            <person name="Canovas D."/>
            <person name="Cerqueira G.C."/>
            <person name="Chen F."/>
            <person name="Chen W."/>
            <person name="Choi C."/>
            <person name="Clum A."/>
            <person name="Dos Santos R.A."/>
            <person name="Damasio A.R."/>
            <person name="Diallinas G."/>
            <person name="Emri T."/>
            <person name="Fekete E."/>
            <person name="Flipphi M."/>
            <person name="Freyberg S."/>
            <person name="Gallo A."/>
            <person name="Gournas C."/>
            <person name="Habgood R."/>
            <person name="Hainaut M."/>
            <person name="Harispe M.L."/>
            <person name="Henrissat B."/>
            <person name="Hilden K.S."/>
            <person name="Hope R."/>
            <person name="Hossain A."/>
            <person name="Karabika E."/>
            <person name="Karaffa L."/>
            <person name="Karanyi Z."/>
            <person name="Krasevec N."/>
            <person name="Kuo A."/>
            <person name="Kusch H."/>
            <person name="LaButti K."/>
            <person name="Lagendijk E.L."/>
            <person name="Lapidus A."/>
            <person name="Levasseur A."/>
            <person name="Lindquist E."/>
            <person name="Lipzen A."/>
            <person name="Logrieco A.F."/>
            <person name="MacCabe A."/>
            <person name="Maekelae M.R."/>
            <person name="Malavazi I."/>
            <person name="Melin P."/>
            <person name="Meyer V."/>
            <person name="Mielnichuk N."/>
            <person name="Miskei M."/>
            <person name="Molnar A.P."/>
            <person name="Mule G."/>
            <person name="Ngan C.Y."/>
            <person name="Orejas M."/>
            <person name="Orosz E."/>
            <person name="Ouedraogo J.P."/>
            <person name="Overkamp K.M."/>
            <person name="Park H.-S."/>
            <person name="Perrone G."/>
            <person name="Piumi F."/>
            <person name="Punt P.J."/>
            <person name="Ram A.F."/>
            <person name="Ramon A."/>
            <person name="Rauscher S."/>
            <person name="Record E."/>
            <person name="Riano-Pachon D.M."/>
            <person name="Robert V."/>
            <person name="Roehrig J."/>
            <person name="Ruller R."/>
            <person name="Salamov A."/>
            <person name="Salih N.S."/>
            <person name="Samson R.A."/>
            <person name="Sandor E."/>
            <person name="Sanguinetti M."/>
            <person name="Schuetze T."/>
            <person name="Sepcic K."/>
            <person name="Shelest E."/>
            <person name="Sherlock G."/>
            <person name="Sophianopoulou V."/>
            <person name="Squina F.M."/>
            <person name="Sun H."/>
            <person name="Susca A."/>
            <person name="Todd R.B."/>
            <person name="Tsang A."/>
            <person name="Unkles S.E."/>
            <person name="van de Wiele N."/>
            <person name="van Rossen-Uffink D."/>
            <person name="Oliveira J.V."/>
            <person name="Vesth T.C."/>
            <person name="Visser J."/>
            <person name="Yu J.-H."/>
            <person name="Zhou M."/>
            <person name="Andersen M.R."/>
            <person name="Archer D.B."/>
            <person name="Baker S.E."/>
            <person name="Benoit I."/>
            <person name="Brakhage A.A."/>
            <person name="Braus G.H."/>
            <person name="Fischer R."/>
            <person name="Frisvad J.C."/>
            <person name="Goldman G.H."/>
            <person name="Houbraken J."/>
            <person name="Oakley B."/>
            <person name="Pocsi I."/>
            <person name="Scazzocchio C."/>
            <person name="Seiboth B."/>
            <person name="vanKuyk P.A."/>
            <person name="Wortman J."/>
            <person name="Dyer P.S."/>
            <person name="Grigoriev I.V."/>
        </authorList>
    </citation>
    <scope>NUCLEOTIDE SEQUENCE [LARGE SCALE GENOMIC DNA]</scope>
    <source>
        <strain evidence="2">ITEM 5010</strain>
    </source>
</reference>
<keyword evidence="2" id="KW-1185">Reference proteome</keyword>
<dbReference type="AlphaFoldDB" id="A0A1R3RV37"/>
<feature type="non-terminal residue" evidence="1">
    <location>
        <position position="1"/>
    </location>
</feature>
<dbReference type="EMBL" id="KV907496">
    <property type="protein sequence ID" value="OOF98327.1"/>
    <property type="molecule type" value="Genomic_DNA"/>
</dbReference>
<gene>
    <name evidence="1" type="ORF">ASPCADRAFT_205572</name>
</gene>
<dbReference type="VEuPathDB" id="FungiDB:ASPCADRAFT_205572"/>
<dbReference type="Proteomes" id="UP000188318">
    <property type="component" value="Unassembled WGS sequence"/>
</dbReference>
<proteinExistence type="predicted"/>
<evidence type="ECO:0000313" key="2">
    <source>
        <dbReference type="Proteomes" id="UP000188318"/>
    </source>
</evidence>
<name>A0A1R3RV37_ASPC5</name>
<accession>A0A1R3RV37</accession>
<evidence type="ECO:0000313" key="1">
    <source>
        <dbReference type="EMBL" id="OOF98327.1"/>
    </source>
</evidence>